<reference evidence="1 2" key="1">
    <citation type="submission" date="2023-02" db="EMBL/GenBank/DDBJ databases">
        <title>Dictyobacter halimunensis sp. nov., a new member of the class Ktedonobacteria from forest soil in a geothermal area.</title>
        <authorList>
            <person name="Rachmania M.K."/>
            <person name="Ningsih F."/>
            <person name="Sakai Y."/>
            <person name="Yabe S."/>
            <person name="Yokota A."/>
            <person name="Sjamsuridzal W."/>
        </authorList>
    </citation>
    <scope>NUCLEOTIDE SEQUENCE [LARGE SCALE GENOMIC DNA]</scope>
    <source>
        <strain evidence="1 2">S3.2.2.5</strain>
    </source>
</reference>
<gene>
    <name evidence="1" type="ORF">KDH_66820</name>
</gene>
<accession>A0ABQ6G4Z1</accession>
<protein>
    <submittedName>
        <fullName evidence="1">Uncharacterized protein</fullName>
    </submittedName>
</protein>
<sequence length="68" mass="7358">MNAVLAWACVYAFYDEEYAALLCCEDSASLFKKEVNPESGSAVVLVIKMDVALIPGSRPIVECITANN</sequence>
<organism evidence="1 2">
    <name type="scientific">Dictyobacter halimunensis</name>
    <dbReference type="NCBI Taxonomy" id="3026934"/>
    <lineage>
        <taxon>Bacteria</taxon>
        <taxon>Bacillati</taxon>
        <taxon>Chloroflexota</taxon>
        <taxon>Ktedonobacteria</taxon>
        <taxon>Ktedonobacterales</taxon>
        <taxon>Dictyobacteraceae</taxon>
        <taxon>Dictyobacter</taxon>
    </lineage>
</organism>
<keyword evidence="2" id="KW-1185">Reference proteome</keyword>
<evidence type="ECO:0000313" key="2">
    <source>
        <dbReference type="Proteomes" id="UP001344906"/>
    </source>
</evidence>
<name>A0ABQ6G4Z1_9CHLR</name>
<evidence type="ECO:0000313" key="1">
    <source>
        <dbReference type="EMBL" id="GLV59858.1"/>
    </source>
</evidence>
<dbReference type="Proteomes" id="UP001344906">
    <property type="component" value="Unassembled WGS sequence"/>
</dbReference>
<comment type="caution">
    <text evidence="1">The sequence shown here is derived from an EMBL/GenBank/DDBJ whole genome shotgun (WGS) entry which is preliminary data.</text>
</comment>
<proteinExistence type="predicted"/>
<dbReference type="EMBL" id="BSRI01000002">
    <property type="protein sequence ID" value="GLV59858.1"/>
    <property type="molecule type" value="Genomic_DNA"/>
</dbReference>